<dbReference type="Pfam" id="PF00583">
    <property type="entry name" value="Acetyltransf_1"/>
    <property type="match status" value="1"/>
</dbReference>
<proteinExistence type="predicted"/>
<dbReference type="CDD" id="cd04301">
    <property type="entry name" value="NAT_SF"/>
    <property type="match status" value="1"/>
</dbReference>
<keyword evidence="2" id="KW-0808">Transferase</keyword>
<sequence length="168" mass="19213">MNIHIRELNEHDPVVISASFKEQGWNKPVDLYLNYLEEQKNGDRVSIIAEVDNTFAGYVNILWNSYYPSFKDKGIPEINDFNVLIKYRCQGVGSKLMDKAENIIKERSEIVGIGVGLFSDYGNAQILYAKRGYIPDGKGIYNSHRYIERGDTVIIDDDVALYLIKKLT</sequence>
<accession>A0A1X7HEJ4</accession>
<dbReference type="SUPFAM" id="SSF55729">
    <property type="entry name" value="Acyl-CoA N-acyltransferases (Nat)"/>
    <property type="match status" value="1"/>
</dbReference>
<dbReference type="GO" id="GO:0016747">
    <property type="term" value="F:acyltransferase activity, transferring groups other than amino-acyl groups"/>
    <property type="evidence" value="ECO:0007669"/>
    <property type="project" value="InterPro"/>
</dbReference>
<evidence type="ECO:0000313" key="2">
    <source>
        <dbReference type="EMBL" id="SMF84141.1"/>
    </source>
</evidence>
<reference evidence="2 3" key="1">
    <citation type="submission" date="2017-04" db="EMBL/GenBank/DDBJ databases">
        <authorList>
            <person name="Afonso C.L."/>
            <person name="Miller P.J."/>
            <person name="Scott M.A."/>
            <person name="Spackman E."/>
            <person name="Goraichik I."/>
            <person name="Dimitrov K.M."/>
            <person name="Suarez D.L."/>
            <person name="Swayne D.E."/>
        </authorList>
    </citation>
    <scope>NUCLEOTIDE SEQUENCE [LARGE SCALE GENOMIC DNA]</scope>
    <source>
        <strain evidence="2 3">N3/975</strain>
    </source>
</reference>
<dbReference type="STRING" id="1313296.SAMN05661091_2528"/>
<dbReference type="InterPro" id="IPR000182">
    <property type="entry name" value="GNAT_dom"/>
</dbReference>
<gene>
    <name evidence="2" type="ORF">SAMN05661091_2528</name>
</gene>
<dbReference type="Gene3D" id="3.40.630.30">
    <property type="match status" value="1"/>
</dbReference>
<dbReference type="Proteomes" id="UP000192940">
    <property type="component" value="Chromosome I"/>
</dbReference>
<evidence type="ECO:0000313" key="3">
    <source>
        <dbReference type="Proteomes" id="UP000192940"/>
    </source>
</evidence>
<dbReference type="AlphaFoldDB" id="A0A1X7HEJ4"/>
<evidence type="ECO:0000259" key="1">
    <source>
        <dbReference type="PROSITE" id="PS51186"/>
    </source>
</evidence>
<name>A0A1X7HEJ4_9BACL</name>
<protein>
    <submittedName>
        <fullName evidence="2">Acetyltransferases</fullName>
    </submittedName>
</protein>
<dbReference type="InterPro" id="IPR016181">
    <property type="entry name" value="Acyl_CoA_acyltransferase"/>
</dbReference>
<keyword evidence="3" id="KW-1185">Reference proteome</keyword>
<dbReference type="EMBL" id="LT840184">
    <property type="protein sequence ID" value="SMF84141.1"/>
    <property type="molecule type" value="Genomic_DNA"/>
</dbReference>
<organism evidence="2 3">
    <name type="scientific">Paenibacillus uliginis N3/975</name>
    <dbReference type="NCBI Taxonomy" id="1313296"/>
    <lineage>
        <taxon>Bacteria</taxon>
        <taxon>Bacillati</taxon>
        <taxon>Bacillota</taxon>
        <taxon>Bacilli</taxon>
        <taxon>Bacillales</taxon>
        <taxon>Paenibacillaceae</taxon>
        <taxon>Paenibacillus</taxon>
    </lineage>
</organism>
<feature type="domain" description="N-acetyltransferase" evidence="1">
    <location>
        <begin position="3"/>
        <end position="168"/>
    </location>
</feature>
<dbReference type="PROSITE" id="PS51186">
    <property type="entry name" value="GNAT"/>
    <property type="match status" value="1"/>
</dbReference>